<dbReference type="PROSITE" id="PS00237">
    <property type="entry name" value="G_PROTEIN_RECEP_F1_1"/>
    <property type="match status" value="1"/>
</dbReference>
<evidence type="ECO:0000256" key="11">
    <source>
        <dbReference type="SAM" id="Phobius"/>
    </source>
</evidence>
<dbReference type="SUPFAM" id="SSF81321">
    <property type="entry name" value="Family A G protein-coupled receptor-like"/>
    <property type="match status" value="1"/>
</dbReference>
<dbReference type="InterPro" id="IPR017452">
    <property type="entry name" value="GPCR_Rhodpsn_7TM"/>
</dbReference>
<comment type="caution">
    <text evidence="13">The sequence shown here is derived from an EMBL/GenBank/DDBJ whole genome shotgun (WGS) entry which is preliminary data.</text>
</comment>
<evidence type="ECO:0000313" key="13">
    <source>
        <dbReference type="EMBL" id="CAL8100031.1"/>
    </source>
</evidence>
<name>A0ABP1QE31_9HEXA</name>
<feature type="domain" description="G-protein coupled receptors family 1 profile" evidence="12">
    <location>
        <begin position="82"/>
        <end position="188"/>
    </location>
</feature>
<dbReference type="PROSITE" id="PS50262">
    <property type="entry name" value="G_PROTEIN_RECEP_F1_2"/>
    <property type="match status" value="1"/>
</dbReference>
<keyword evidence="6 10" id="KW-0297">G-protein coupled receptor</keyword>
<dbReference type="Pfam" id="PF00001">
    <property type="entry name" value="7tm_1"/>
    <property type="match status" value="1"/>
</dbReference>
<sequence>MNNDTFVTLAESLFPTSENDFLYDNESTTPASIPTRITTEVGLSTIGTGPRGREPHSPPLEVALLTLKGLIFISIIVAAVIGNMLVIVSVMRHRKLRILTNYFYVSLAMADMLVALCAMTFNAALSLNGGIWRWGWYLCDVWNSLDVYFCTASILHLCCISVDRYYAICRPLEYPLKMTHRTVRFMIARERKILGELIGCGSSGKMGTDDESAFSLTPFLLVVFHIIIIMMVMMITLHYKEPCPALLSSRGIITDAHP</sequence>
<keyword evidence="3" id="KW-1003">Cell membrane</keyword>
<dbReference type="Proteomes" id="UP001642540">
    <property type="component" value="Unassembled WGS sequence"/>
</dbReference>
<evidence type="ECO:0000256" key="5">
    <source>
        <dbReference type="ARBA" id="ARBA00022989"/>
    </source>
</evidence>
<evidence type="ECO:0000256" key="1">
    <source>
        <dbReference type="ARBA" id="ARBA00004651"/>
    </source>
</evidence>
<keyword evidence="9 10" id="KW-0807">Transducer</keyword>
<dbReference type="Gene3D" id="1.20.1070.10">
    <property type="entry name" value="Rhodopsin 7-helix transmembrane proteins"/>
    <property type="match status" value="1"/>
</dbReference>
<evidence type="ECO:0000313" key="14">
    <source>
        <dbReference type="Proteomes" id="UP001642540"/>
    </source>
</evidence>
<gene>
    <name evidence="13" type="ORF">ODALV1_LOCUS10418</name>
</gene>
<evidence type="ECO:0000256" key="9">
    <source>
        <dbReference type="ARBA" id="ARBA00023224"/>
    </source>
</evidence>
<dbReference type="EMBL" id="CAXLJM020000032">
    <property type="protein sequence ID" value="CAL8100031.1"/>
    <property type="molecule type" value="Genomic_DNA"/>
</dbReference>
<keyword evidence="7 11" id="KW-0472">Membrane</keyword>
<dbReference type="InterPro" id="IPR000276">
    <property type="entry name" value="GPCR_Rhodpsn"/>
</dbReference>
<accession>A0ABP1QE31</accession>
<organism evidence="13 14">
    <name type="scientific">Orchesella dallaii</name>
    <dbReference type="NCBI Taxonomy" id="48710"/>
    <lineage>
        <taxon>Eukaryota</taxon>
        <taxon>Metazoa</taxon>
        <taxon>Ecdysozoa</taxon>
        <taxon>Arthropoda</taxon>
        <taxon>Hexapoda</taxon>
        <taxon>Collembola</taxon>
        <taxon>Entomobryomorpha</taxon>
        <taxon>Entomobryoidea</taxon>
        <taxon>Orchesellidae</taxon>
        <taxon>Orchesellinae</taxon>
        <taxon>Orchesella</taxon>
    </lineage>
</organism>
<feature type="transmembrane region" description="Helical" evidence="11">
    <location>
        <begin position="69"/>
        <end position="90"/>
    </location>
</feature>
<evidence type="ECO:0000256" key="10">
    <source>
        <dbReference type="RuleBase" id="RU000688"/>
    </source>
</evidence>
<dbReference type="PRINTS" id="PR00237">
    <property type="entry name" value="GPCRRHODOPSN"/>
</dbReference>
<feature type="transmembrane region" description="Helical" evidence="11">
    <location>
        <begin position="102"/>
        <end position="125"/>
    </location>
</feature>
<evidence type="ECO:0000256" key="8">
    <source>
        <dbReference type="ARBA" id="ARBA00023170"/>
    </source>
</evidence>
<protein>
    <recommendedName>
        <fullName evidence="12">G-protein coupled receptors family 1 profile domain-containing protein</fullName>
    </recommendedName>
</protein>
<proteinExistence type="inferred from homology"/>
<evidence type="ECO:0000256" key="7">
    <source>
        <dbReference type="ARBA" id="ARBA00023136"/>
    </source>
</evidence>
<feature type="transmembrane region" description="Helical" evidence="11">
    <location>
        <begin position="145"/>
        <end position="167"/>
    </location>
</feature>
<dbReference type="PANTHER" id="PTHR24248">
    <property type="entry name" value="ADRENERGIC RECEPTOR-RELATED G-PROTEIN COUPLED RECEPTOR"/>
    <property type="match status" value="1"/>
</dbReference>
<reference evidence="13 14" key="1">
    <citation type="submission" date="2024-08" db="EMBL/GenBank/DDBJ databases">
        <authorList>
            <person name="Cucini C."/>
            <person name="Frati F."/>
        </authorList>
    </citation>
    <scope>NUCLEOTIDE SEQUENCE [LARGE SCALE GENOMIC DNA]</scope>
</reference>
<keyword evidence="8 10" id="KW-0675">Receptor</keyword>
<evidence type="ECO:0000256" key="3">
    <source>
        <dbReference type="ARBA" id="ARBA00022475"/>
    </source>
</evidence>
<keyword evidence="14" id="KW-1185">Reference proteome</keyword>
<keyword evidence="5 11" id="KW-1133">Transmembrane helix</keyword>
<feature type="transmembrane region" description="Helical" evidence="11">
    <location>
        <begin position="213"/>
        <end position="239"/>
    </location>
</feature>
<evidence type="ECO:0000256" key="4">
    <source>
        <dbReference type="ARBA" id="ARBA00022692"/>
    </source>
</evidence>
<evidence type="ECO:0000256" key="6">
    <source>
        <dbReference type="ARBA" id="ARBA00023040"/>
    </source>
</evidence>
<comment type="subcellular location">
    <subcellularLocation>
        <location evidence="1">Cell membrane</location>
        <topology evidence="1">Multi-pass membrane protein</topology>
    </subcellularLocation>
</comment>
<evidence type="ECO:0000256" key="2">
    <source>
        <dbReference type="ARBA" id="ARBA00010663"/>
    </source>
</evidence>
<keyword evidence="4 10" id="KW-0812">Transmembrane</keyword>
<evidence type="ECO:0000259" key="12">
    <source>
        <dbReference type="PROSITE" id="PS50262"/>
    </source>
</evidence>
<dbReference type="PANTHER" id="PTHR24248:SF66">
    <property type="entry name" value="OCTOPAMINE RECEPTOR BETA-3R"/>
    <property type="match status" value="1"/>
</dbReference>
<comment type="similarity">
    <text evidence="2 10">Belongs to the G-protein coupled receptor 1 family.</text>
</comment>